<evidence type="ECO:0000313" key="3">
    <source>
        <dbReference type="Proteomes" id="UP000828390"/>
    </source>
</evidence>
<reference evidence="2" key="1">
    <citation type="journal article" date="2019" name="bioRxiv">
        <title>The Genome of the Zebra Mussel, Dreissena polymorpha: A Resource for Invasive Species Research.</title>
        <authorList>
            <person name="McCartney M.A."/>
            <person name="Auch B."/>
            <person name="Kono T."/>
            <person name="Mallez S."/>
            <person name="Zhang Y."/>
            <person name="Obille A."/>
            <person name="Becker A."/>
            <person name="Abrahante J.E."/>
            <person name="Garbe J."/>
            <person name="Badalamenti J.P."/>
            <person name="Herman A."/>
            <person name="Mangelson H."/>
            <person name="Liachko I."/>
            <person name="Sullivan S."/>
            <person name="Sone E.D."/>
            <person name="Koren S."/>
            <person name="Silverstein K.A.T."/>
            <person name="Beckman K.B."/>
            <person name="Gohl D.M."/>
        </authorList>
    </citation>
    <scope>NUCLEOTIDE SEQUENCE</scope>
    <source>
        <strain evidence="2">Duluth1</strain>
        <tissue evidence="2">Whole animal</tissue>
    </source>
</reference>
<dbReference type="AlphaFoldDB" id="A0A9D4RKE8"/>
<organism evidence="2 3">
    <name type="scientific">Dreissena polymorpha</name>
    <name type="common">Zebra mussel</name>
    <name type="synonym">Mytilus polymorpha</name>
    <dbReference type="NCBI Taxonomy" id="45954"/>
    <lineage>
        <taxon>Eukaryota</taxon>
        <taxon>Metazoa</taxon>
        <taxon>Spiralia</taxon>
        <taxon>Lophotrochozoa</taxon>
        <taxon>Mollusca</taxon>
        <taxon>Bivalvia</taxon>
        <taxon>Autobranchia</taxon>
        <taxon>Heteroconchia</taxon>
        <taxon>Euheterodonta</taxon>
        <taxon>Imparidentia</taxon>
        <taxon>Neoheterodontei</taxon>
        <taxon>Myida</taxon>
        <taxon>Dreissenoidea</taxon>
        <taxon>Dreissenidae</taxon>
        <taxon>Dreissena</taxon>
    </lineage>
</organism>
<dbReference type="PANTHER" id="PTHR34415">
    <property type="entry name" value="INTEGRASE CATALYTIC DOMAIN-CONTAINING PROTEIN"/>
    <property type="match status" value="1"/>
</dbReference>
<dbReference type="PANTHER" id="PTHR34415:SF1">
    <property type="entry name" value="INTEGRASE CATALYTIC DOMAIN-CONTAINING PROTEIN"/>
    <property type="match status" value="1"/>
</dbReference>
<evidence type="ECO:0000313" key="2">
    <source>
        <dbReference type="EMBL" id="KAH3869445.1"/>
    </source>
</evidence>
<name>A0A9D4RKE8_DREPO</name>
<feature type="compositionally biased region" description="Acidic residues" evidence="1">
    <location>
        <begin position="20"/>
        <end position="30"/>
    </location>
</feature>
<protein>
    <submittedName>
        <fullName evidence="2">Uncharacterized protein</fullName>
    </submittedName>
</protein>
<dbReference type="Proteomes" id="UP000828390">
    <property type="component" value="Unassembled WGS sequence"/>
</dbReference>
<reference evidence="2" key="2">
    <citation type="submission" date="2020-11" db="EMBL/GenBank/DDBJ databases">
        <authorList>
            <person name="McCartney M.A."/>
            <person name="Auch B."/>
            <person name="Kono T."/>
            <person name="Mallez S."/>
            <person name="Becker A."/>
            <person name="Gohl D.M."/>
            <person name="Silverstein K.A.T."/>
            <person name="Koren S."/>
            <person name="Bechman K.B."/>
            <person name="Herman A."/>
            <person name="Abrahante J.E."/>
            <person name="Garbe J."/>
        </authorList>
    </citation>
    <scope>NUCLEOTIDE SEQUENCE</scope>
    <source>
        <strain evidence="2">Duluth1</strain>
        <tissue evidence="2">Whole animal</tissue>
    </source>
</reference>
<sequence length="443" mass="50363">MENRIGSFVSGQPAESSSDSTDDDRSDDGDAFSQDDSIRCFHESGCGCAKKCHEKFDASQIRTHILDTREMTREGNEMYIKGCLSKGPTNDSTKRGKKRMRIRGKYTFRGQEICAYTFRLLFDIRRCALKSVRQSLNKTGPAPRRHGYTGRTPKHALVFTDVERVVQFICNYAEEFGIPQPAAPRGRDDTAPIYLHSGTTKMNIHKLYKASCQEAGVRFVEKSSFQSIWSACIPHIKVTSPRDDVCATCEKLRKKIMDSVSEEDKQASTEEMRSHIVWAQKERDLYNSLIKKAKETSHLCTAERSNHFTFDFAKSVGIPHHARQMGPLYFASLRKVHIFGMRIDGQSRQLNFLIDENESIGADGANAQGPNAVISMIDYVLNTHGCADLSCTIHAENCSGELNFYWDHYNFILRKSRLNHNITIILEYFIGYIYRDNNNANNE</sequence>
<comment type="caution">
    <text evidence="2">The sequence shown here is derived from an EMBL/GenBank/DDBJ whole genome shotgun (WGS) entry which is preliminary data.</text>
</comment>
<keyword evidence="3" id="KW-1185">Reference proteome</keyword>
<dbReference type="EMBL" id="JAIWYP010000002">
    <property type="protein sequence ID" value="KAH3869445.1"/>
    <property type="molecule type" value="Genomic_DNA"/>
</dbReference>
<feature type="region of interest" description="Disordered" evidence="1">
    <location>
        <begin position="1"/>
        <end position="31"/>
    </location>
</feature>
<evidence type="ECO:0000256" key="1">
    <source>
        <dbReference type="SAM" id="MobiDB-lite"/>
    </source>
</evidence>
<gene>
    <name evidence="2" type="ORF">DPMN_032612</name>
</gene>
<accession>A0A9D4RKE8</accession>
<proteinExistence type="predicted"/>